<accession>Q6IH40</accession>
<name>Q6IH40_DROME</name>
<dbReference type="EMBL" id="BK003576">
    <property type="protein sequence ID" value="DAA03775.1"/>
    <property type="molecule type" value="Genomic_DNA"/>
</dbReference>
<reference evidence="1" key="1">
    <citation type="journal article" date="2003" name="Genome Biol.">
        <title>An integrated gene annotation and transcriptional profiling approach towards the full gene content of the Drosophila genome.</title>
        <authorList>
            <person name="Hild M."/>
            <person name="Beckmann B."/>
            <person name="Haas S.A."/>
            <person name="Koch B."/>
            <person name="Solovyev V."/>
            <person name="Busold C."/>
            <person name="Fellenberg K."/>
            <person name="Boutros M."/>
            <person name="Vingron M."/>
            <person name="Sauer F."/>
            <person name="Hoheisel J.D."/>
            <person name="Paro R."/>
        </authorList>
    </citation>
    <scope>NUCLEOTIDE SEQUENCE</scope>
</reference>
<evidence type="ECO:0000313" key="1">
    <source>
        <dbReference type="EMBL" id="DAA03775.1"/>
    </source>
</evidence>
<gene>
    <name evidence="1" type="ORF">HDC03415</name>
</gene>
<organism evidence="1">
    <name type="scientific">Drosophila melanogaster</name>
    <name type="common">Fruit fly</name>
    <dbReference type="NCBI Taxonomy" id="7227"/>
    <lineage>
        <taxon>Eukaryota</taxon>
        <taxon>Metazoa</taxon>
        <taxon>Ecdysozoa</taxon>
        <taxon>Arthropoda</taxon>
        <taxon>Hexapoda</taxon>
        <taxon>Insecta</taxon>
        <taxon>Pterygota</taxon>
        <taxon>Neoptera</taxon>
        <taxon>Endopterygota</taxon>
        <taxon>Diptera</taxon>
        <taxon>Brachycera</taxon>
        <taxon>Muscomorpha</taxon>
        <taxon>Ephydroidea</taxon>
        <taxon>Drosophilidae</taxon>
        <taxon>Drosophila</taxon>
        <taxon>Sophophora</taxon>
    </lineage>
</organism>
<protein>
    <submittedName>
        <fullName evidence="1">HDC03415</fullName>
    </submittedName>
</protein>
<proteinExistence type="predicted"/>
<sequence>MHLVRLKAAKRTTWVPPPMPMIELMAAKAWSDDMGFGLTRRMDGRCHSDGRTLFIHPLGPHHSTRGIRIPARTSNACRALRLFTQETSLCPRRTIRRHLAGARVYYLNNNFRVQAALFDAQLGIPARMRMGFGSVSLGPDQLHRANRRRQLSESRICWHSRFPRAKCTPSDLFIHLLRTREFVRY</sequence>
<dbReference type="AlphaFoldDB" id="Q6IH40"/>